<dbReference type="PRINTS" id="PR01705">
    <property type="entry name" value="TSP1REPEAT"/>
</dbReference>
<sequence>AIKCLSCATAARPRDCEFVQECGPHEKCSVQSILTTGGYTMYSVGCTDIHKCTSFVGKRAILNATDLQEIQRQNEFGAIPDEQWDQGTKNVILCAECCDTELCNVKGCGEEGLPAGSGPVCYGCDQQRDPYNCNQIVLCGLDEECHLSSKMIGIDKVYQSGCFKRTACQLLEHPGDNVLVGRRQRVVDMLTIKKRASFCNKCCTGNLCNFGNCSSLVYQTNTLTPMTYPATTQAVLTPVNGGWNAWSSWNLCSVTCGQGSHDRFRVCNNPHPANGGATCSGPSTETQLCTQQMCAVDGQWSLWTTWSICSKTCGTGGTRFRQRTCDNPPPSVGGKDCAQSPYQSQDCDGLVAPNVIQTTINFTKPEGSDIAIQCLVPGSTPLQQNSNIQWMAPQVGIAFIMFTFIVDLRWSLQVPYTIFCSWRVLPPG</sequence>
<dbReference type="PANTHER" id="PTHR16311:SF3">
    <property type="entry name" value="THROMBOSPONDIN TYPE-1 DOMAIN-CONTAINING PROTEIN 1"/>
    <property type="match status" value="1"/>
</dbReference>
<feature type="non-terminal residue" evidence="3">
    <location>
        <position position="1"/>
    </location>
</feature>
<dbReference type="Pfam" id="PF00090">
    <property type="entry name" value="TSP_1"/>
    <property type="match status" value="2"/>
</dbReference>
<dbReference type="AlphaFoldDB" id="A0ABD3XK92"/>
<accession>A0ABD3XK92</accession>
<comment type="caution">
    <text evidence="3">The sequence shown here is derived from an EMBL/GenBank/DDBJ whole genome shotgun (WGS) entry which is preliminary data.</text>
</comment>
<dbReference type="PANTHER" id="PTHR16311">
    <property type="entry name" value="THROMBOSPONDIN TYPE I DOMAIN-CONTAINING 1"/>
    <property type="match status" value="1"/>
</dbReference>
<reference evidence="3 4" key="1">
    <citation type="submission" date="2024-11" db="EMBL/GenBank/DDBJ databases">
        <title>Chromosome-level genome assembly of the freshwater bivalve Anodonta woodiana.</title>
        <authorList>
            <person name="Chen X."/>
        </authorList>
    </citation>
    <scope>NUCLEOTIDE SEQUENCE [LARGE SCALE GENOMIC DNA]</scope>
    <source>
        <strain evidence="3">MN2024</strain>
        <tissue evidence="3">Gills</tissue>
    </source>
</reference>
<proteinExistence type="predicted"/>
<name>A0ABD3XK92_SINWO</name>
<keyword evidence="1" id="KW-1015">Disulfide bond</keyword>
<dbReference type="SMART" id="SM00209">
    <property type="entry name" value="TSP1"/>
    <property type="match status" value="2"/>
</dbReference>
<evidence type="ECO:0000313" key="3">
    <source>
        <dbReference type="EMBL" id="KAL3886527.1"/>
    </source>
</evidence>
<organism evidence="3 4">
    <name type="scientific">Sinanodonta woodiana</name>
    <name type="common">Chinese pond mussel</name>
    <name type="synonym">Anodonta woodiana</name>
    <dbReference type="NCBI Taxonomy" id="1069815"/>
    <lineage>
        <taxon>Eukaryota</taxon>
        <taxon>Metazoa</taxon>
        <taxon>Spiralia</taxon>
        <taxon>Lophotrochozoa</taxon>
        <taxon>Mollusca</taxon>
        <taxon>Bivalvia</taxon>
        <taxon>Autobranchia</taxon>
        <taxon>Heteroconchia</taxon>
        <taxon>Palaeoheterodonta</taxon>
        <taxon>Unionida</taxon>
        <taxon>Unionoidea</taxon>
        <taxon>Unionidae</taxon>
        <taxon>Unioninae</taxon>
        <taxon>Sinanodonta</taxon>
    </lineage>
</organism>
<protein>
    <recommendedName>
        <fullName evidence="2">Ig-like domain-containing protein</fullName>
    </recommendedName>
</protein>
<dbReference type="InterPro" id="IPR000884">
    <property type="entry name" value="TSP1_rpt"/>
</dbReference>
<evidence type="ECO:0000259" key="2">
    <source>
        <dbReference type="PROSITE" id="PS50835"/>
    </source>
</evidence>
<dbReference type="Proteomes" id="UP001634394">
    <property type="component" value="Unassembled WGS sequence"/>
</dbReference>
<dbReference type="FunFam" id="2.20.100.10:FF:000002">
    <property type="entry name" value="Unc-5 netrin receptor C"/>
    <property type="match status" value="2"/>
</dbReference>
<dbReference type="PROSITE" id="PS50092">
    <property type="entry name" value="TSP1"/>
    <property type="match status" value="2"/>
</dbReference>
<keyword evidence="4" id="KW-1185">Reference proteome</keyword>
<dbReference type="PROSITE" id="PS50835">
    <property type="entry name" value="IG_LIKE"/>
    <property type="match status" value="1"/>
</dbReference>
<dbReference type="SUPFAM" id="SSF82895">
    <property type="entry name" value="TSP-1 type 1 repeat"/>
    <property type="match status" value="2"/>
</dbReference>
<dbReference type="InterPro" id="IPR038877">
    <property type="entry name" value="THSD1"/>
</dbReference>
<dbReference type="Gene3D" id="2.20.100.10">
    <property type="entry name" value="Thrombospondin type-1 (TSP1) repeat"/>
    <property type="match status" value="2"/>
</dbReference>
<gene>
    <name evidence="3" type="ORF">ACJMK2_026512</name>
</gene>
<evidence type="ECO:0000313" key="4">
    <source>
        <dbReference type="Proteomes" id="UP001634394"/>
    </source>
</evidence>
<feature type="domain" description="Ig-like" evidence="2">
    <location>
        <begin position="353"/>
        <end position="391"/>
    </location>
</feature>
<evidence type="ECO:0000256" key="1">
    <source>
        <dbReference type="ARBA" id="ARBA00023157"/>
    </source>
</evidence>
<dbReference type="InterPro" id="IPR036383">
    <property type="entry name" value="TSP1_rpt_sf"/>
</dbReference>
<dbReference type="InterPro" id="IPR007110">
    <property type="entry name" value="Ig-like_dom"/>
</dbReference>
<dbReference type="EMBL" id="JBJQND010000002">
    <property type="protein sequence ID" value="KAL3886527.1"/>
    <property type="molecule type" value="Genomic_DNA"/>
</dbReference>